<organism evidence="6 7">
    <name type="scientific">Coxiella burnetii (strain Dugway 5J108-111)</name>
    <dbReference type="NCBI Taxonomy" id="434922"/>
    <lineage>
        <taxon>Bacteria</taxon>
        <taxon>Pseudomonadati</taxon>
        <taxon>Pseudomonadota</taxon>
        <taxon>Gammaproteobacteria</taxon>
        <taxon>Legionellales</taxon>
        <taxon>Coxiellaceae</taxon>
        <taxon>Coxiella</taxon>
    </lineage>
</organism>
<dbReference type="AlphaFoldDB" id="A9KCV6"/>
<proteinExistence type="predicted"/>
<accession>A9KCV6</accession>
<evidence type="ECO:0000256" key="1">
    <source>
        <dbReference type="ARBA" id="ARBA00001947"/>
    </source>
</evidence>
<dbReference type="KEGG" id="cbd:CBUD_1563"/>
<name>A9KCV6_COXBN</name>
<gene>
    <name evidence="6" type="ordered locus">CBUD_1563</name>
</gene>
<evidence type="ECO:0000256" key="2">
    <source>
        <dbReference type="ARBA" id="ARBA00022723"/>
    </source>
</evidence>
<dbReference type="SUPFAM" id="SSF53187">
    <property type="entry name" value="Zn-dependent exopeptidases"/>
    <property type="match status" value="1"/>
</dbReference>
<keyword evidence="3" id="KW-0378">Hydrolase</keyword>
<dbReference type="RefSeq" id="WP_011997155.1">
    <property type="nucleotide sequence ID" value="NC_009727.1"/>
</dbReference>
<evidence type="ECO:0000313" key="6">
    <source>
        <dbReference type="EMBL" id="ABS76926.1"/>
    </source>
</evidence>
<feature type="domain" description="Succinylglutamate desuccinylase/Aspartoacylase catalytic" evidence="5">
    <location>
        <begin position="47"/>
        <end position="224"/>
    </location>
</feature>
<dbReference type="InterPro" id="IPR053138">
    <property type="entry name" value="N-alpha-Ac-DABA_deacetylase"/>
</dbReference>
<dbReference type="PANTHER" id="PTHR37326">
    <property type="entry name" value="BLL3975 PROTEIN"/>
    <property type="match status" value="1"/>
</dbReference>
<reference evidence="6 7" key="1">
    <citation type="journal article" date="2009" name="Infect. Immun.">
        <title>Comparative genomics reveal extensive transposon-mediated genomic plasticity and diversity among potential effector proteins within the genus Coxiella.</title>
        <authorList>
            <person name="Beare P.A."/>
            <person name="Unsworth N."/>
            <person name="Andoh M."/>
            <person name="Voth D.E."/>
            <person name="Omsland A."/>
            <person name="Gilk S.D."/>
            <person name="Williams K.P."/>
            <person name="Sobral B.W."/>
            <person name="Kupko J.J.III."/>
            <person name="Porcella S.F."/>
            <person name="Samuel J.E."/>
            <person name="Heinzen R.A."/>
        </authorList>
    </citation>
    <scope>NUCLEOTIDE SEQUENCE [LARGE SCALE GENOMIC DNA]</scope>
    <source>
        <strain evidence="6 7">Dugway 5J108-111</strain>
    </source>
</reference>
<dbReference type="Proteomes" id="UP000008555">
    <property type="component" value="Chromosome"/>
</dbReference>
<evidence type="ECO:0000259" key="5">
    <source>
        <dbReference type="Pfam" id="PF24827"/>
    </source>
</evidence>
<dbReference type="GO" id="GO:0016788">
    <property type="term" value="F:hydrolase activity, acting on ester bonds"/>
    <property type="evidence" value="ECO:0007669"/>
    <property type="project" value="InterPro"/>
</dbReference>
<evidence type="ECO:0000313" key="7">
    <source>
        <dbReference type="Proteomes" id="UP000008555"/>
    </source>
</evidence>
<comment type="cofactor">
    <cofactor evidence="1">
        <name>Zn(2+)</name>
        <dbReference type="ChEBI" id="CHEBI:29105"/>
    </cofactor>
</comment>
<protein>
    <submittedName>
        <fullName evidence="6">Succinylglutamate desuccinylase/Aspartoacylase family protein</fullName>
    </submittedName>
</protein>
<dbReference type="InterPro" id="IPR043795">
    <property type="entry name" value="N-alpha-Ac-DABA-like"/>
</dbReference>
<evidence type="ECO:0000256" key="4">
    <source>
        <dbReference type="ARBA" id="ARBA00022833"/>
    </source>
</evidence>
<keyword evidence="4" id="KW-0862">Zinc</keyword>
<dbReference type="PIRSF" id="PIRSF039012">
    <property type="entry name" value="ASP"/>
    <property type="match status" value="1"/>
</dbReference>
<dbReference type="InterPro" id="IPR055438">
    <property type="entry name" value="AstE_AspA_cat"/>
</dbReference>
<dbReference type="Gene3D" id="3.40.630.10">
    <property type="entry name" value="Zn peptidases"/>
    <property type="match status" value="1"/>
</dbReference>
<dbReference type="EMBL" id="CP000733">
    <property type="protein sequence ID" value="ABS76926.1"/>
    <property type="molecule type" value="Genomic_DNA"/>
</dbReference>
<dbReference type="Pfam" id="PF24827">
    <property type="entry name" value="AstE_AspA_cat"/>
    <property type="match status" value="1"/>
</dbReference>
<dbReference type="GO" id="GO:0016811">
    <property type="term" value="F:hydrolase activity, acting on carbon-nitrogen (but not peptide) bonds, in linear amides"/>
    <property type="evidence" value="ECO:0007669"/>
    <property type="project" value="InterPro"/>
</dbReference>
<keyword evidence="2" id="KW-0479">Metal-binding</keyword>
<dbReference type="GO" id="GO:0046872">
    <property type="term" value="F:metal ion binding"/>
    <property type="evidence" value="ECO:0007669"/>
    <property type="project" value="UniProtKB-KW"/>
</dbReference>
<evidence type="ECO:0000256" key="3">
    <source>
        <dbReference type="ARBA" id="ARBA00022801"/>
    </source>
</evidence>
<dbReference type="PANTHER" id="PTHR37326:SF2">
    <property type="entry name" value="SUCCINYLGLUTAMATE DESUCCINYLASE_ASPARTOACYLASE FAMILY PROTEIN"/>
    <property type="match status" value="1"/>
</dbReference>
<sequence length="345" mass="38287">MKNSPLKICNETIHPGERVSLALPLPELFSCAPMYMPIKVIRGKEKGPCLLILAAMRGNQLNGTEIINRLLDHTILKRLQGTLIAIPVMNVYGLINRSHYLPGGIELDRNFPGSKTGSHAARLADLFTKEILDKADYCIDLQTGLLNHTNLPQICVNFENEKAKELAKAFGAPVISDTPIEKGSLRSLTEKKNIPLLVYEAGEAMRFDEHAIKVGIKGILNVMRNLNLLPEPSRRYPPKTTNSFFTKGNIWVRASTSGMSYSKFKLGQRVSKGEILCTIKNPFGAGESATITSPQEGVIVGKNNLPLVHEGETLFQIAVFPEMEKAATHLKNWKEQSIEQLEEFE</sequence>
<dbReference type="CDD" id="cd06251">
    <property type="entry name" value="M14_ASTE_ASPA-like"/>
    <property type="match status" value="1"/>
</dbReference>
<dbReference type="HOGENOM" id="CLU_035605_0_1_6"/>